<evidence type="ECO:0000259" key="1">
    <source>
        <dbReference type="Pfam" id="PF12724"/>
    </source>
</evidence>
<dbReference type="RefSeq" id="WP_089253386.1">
    <property type="nucleotide sequence ID" value="NZ_FZPH01000012.1"/>
</dbReference>
<dbReference type="Proteomes" id="UP000198362">
    <property type="component" value="Unassembled WGS sequence"/>
</dbReference>
<protein>
    <submittedName>
        <fullName evidence="2">Menaquinone-dependent protoporphyrinogen oxidase</fullName>
    </submittedName>
</protein>
<evidence type="ECO:0000313" key="3">
    <source>
        <dbReference type="Proteomes" id="UP000198362"/>
    </source>
</evidence>
<dbReference type="EMBL" id="FZPH01000012">
    <property type="protein sequence ID" value="SNT60853.1"/>
    <property type="molecule type" value="Genomic_DNA"/>
</dbReference>
<proteinExistence type="predicted"/>
<feature type="domain" description="Flavodoxin" evidence="1">
    <location>
        <begin position="5"/>
        <end position="141"/>
    </location>
</feature>
<accession>A0A239P292</accession>
<sequence length="168" mass="18051">MKVLVTAASKHGSTAEIAEAIAEEIRAGGHVVVVRPLPGGDVDGFDAVVLGSSVYLGRWLKEATDFVRRHGPELRRRRVWLFSSGPVGDLPRPGDQAVDVSEVERATGAAGHAVFAGRLDRSRLTFGEKAIVLSLRAPEGDFRDWTAIHDWATFVATDLRSSSAPAQP</sequence>
<dbReference type="InterPro" id="IPR029039">
    <property type="entry name" value="Flavoprotein-like_sf"/>
</dbReference>
<dbReference type="SUPFAM" id="SSF52218">
    <property type="entry name" value="Flavoproteins"/>
    <property type="match status" value="1"/>
</dbReference>
<dbReference type="GO" id="GO:0006783">
    <property type="term" value="P:heme biosynthetic process"/>
    <property type="evidence" value="ECO:0007669"/>
    <property type="project" value="TreeGrafter"/>
</dbReference>
<name>A0A239P292_9ACTN</name>
<keyword evidence="3" id="KW-1185">Reference proteome</keyword>
<dbReference type="PANTHER" id="PTHR38030:SF2">
    <property type="entry name" value="PROTOPORPHYRINOGEN IX DEHYDROGENASE [QUINONE]"/>
    <property type="match status" value="1"/>
</dbReference>
<dbReference type="Pfam" id="PF12724">
    <property type="entry name" value="Flavodoxin_5"/>
    <property type="match status" value="1"/>
</dbReference>
<dbReference type="InterPro" id="IPR052200">
    <property type="entry name" value="Protoporphyrinogen_IX_DH"/>
</dbReference>
<dbReference type="GO" id="GO:0010181">
    <property type="term" value="F:FMN binding"/>
    <property type="evidence" value="ECO:0007669"/>
    <property type="project" value="TreeGrafter"/>
</dbReference>
<dbReference type="InterPro" id="IPR026816">
    <property type="entry name" value="Flavodoxin_dom"/>
</dbReference>
<dbReference type="OrthoDB" id="129384at2"/>
<evidence type="ECO:0000313" key="2">
    <source>
        <dbReference type="EMBL" id="SNT60853.1"/>
    </source>
</evidence>
<organism evidence="2 3">
    <name type="scientific">Asanoa hainanensis</name>
    <dbReference type="NCBI Taxonomy" id="560556"/>
    <lineage>
        <taxon>Bacteria</taxon>
        <taxon>Bacillati</taxon>
        <taxon>Actinomycetota</taxon>
        <taxon>Actinomycetes</taxon>
        <taxon>Micromonosporales</taxon>
        <taxon>Micromonosporaceae</taxon>
        <taxon>Asanoa</taxon>
    </lineage>
</organism>
<dbReference type="Gene3D" id="3.40.50.360">
    <property type="match status" value="1"/>
</dbReference>
<reference evidence="2 3" key="1">
    <citation type="submission" date="2017-06" db="EMBL/GenBank/DDBJ databases">
        <authorList>
            <person name="Kim H.J."/>
            <person name="Triplett B.A."/>
        </authorList>
    </citation>
    <scope>NUCLEOTIDE SEQUENCE [LARGE SCALE GENOMIC DNA]</scope>
    <source>
        <strain evidence="2 3">CGMCC 4.5593</strain>
    </source>
</reference>
<gene>
    <name evidence="2" type="ORF">SAMN05421812_112223</name>
</gene>
<dbReference type="AlphaFoldDB" id="A0A239P292"/>
<dbReference type="PANTHER" id="PTHR38030">
    <property type="entry name" value="PROTOPORPHYRINOGEN IX DEHYDROGENASE [MENAQUINONE]"/>
    <property type="match status" value="1"/>
</dbReference>
<dbReference type="GO" id="GO:0070819">
    <property type="term" value="F:menaquinone-dependent protoporphyrinogen oxidase activity"/>
    <property type="evidence" value="ECO:0007669"/>
    <property type="project" value="TreeGrafter"/>
</dbReference>